<sequence length="241" mass="26872">MLLLASSKIAFSLISASLHNNIRHPNKLAVGADFHCFNNKIEPKWEDPICPNGGKWTVTFQKGKSGTSWFYTLLAMIGEQFDHGDEMCGAVVDVRARQEKISIRTKNAANEFAQITLCKNWWPCAVHITSIGAASAEHPTADVFIQFVSYRRAAALRHFSKESVQRKLLGCWRNFTTCSSNGIFDVYANEIPDDNVTSALTPKDRGLITYVRRRRGQPSNEEPMRGGLSRNVTAGQSPPNQ</sequence>
<dbReference type="PANTHER" id="PTHR11960:SF8">
    <property type="entry name" value="EUKARYOTIC TRANSLATION INITIATION FACTOR 4E1-RELATED"/>
    <property type="match status" value="1"/>
</dbReference>
<dbReference type="InterPro" id="IPR001040">
    <property type="entry name" value="TIF_eIF_4E"/>
</dbReference>
<protein>
    <recommendedName>
        <fullName evidence="7">eIF-4F 25 kDa subunit</fullName>
    </recommendedName>
    <alternativeName>
        <fullName evidence="8">eIF-4F p26 subunit</fullName>
    </alternativeName>
    <alternativeName>
        <fullName evidence="6">mRNA cap-binding protein</fullName>
    </alternativeName>
</protein>
<evidence type="ECO:0000313" key="12">
    <source>
        <dbReference type="Proteomes" id="UP000596660"/>
    </source>
</evidence>
<evidence type="ECO:0000256" key="4">
    <source>
        <dbReference type="ARBA" id="ARBA00022884"/>
    </source>
</evidence>
<feature type="compositionally biased region" description="Polar residues" evidence="10">
    <location>
        <begin position="230"/>
        <end position="241"/>
    </location>
</feature>
<name>A0A803MMP2_CHEQI</name>
<dbReference type="GO" id="GO:0000340">
    <property type="term" value="F:RNA 7-methylguanosine cap binding"/>
    <property type="evidence" value="ECO:0007669"/>
    <property type="project" value="TreeGrafter"/>
</dbReference>
<evidence type="ECO:0000256" key="9">
    <source>
        <dbReference type="RuleBase" id="RU004374"/>
    </source>
</evidence>
<evidence type="ECO:0000256" key="3">
    <source>
        <dbReference type="ARBA" id="ARBA00022845"/>
    </source>
</evidence>
<organism evidence="11 12">
    <name type="scientific">Chenopodium quinoa</name>
    <name type="common">Quinoa</name>
    <dbReference type="NCBI Taxonomy" id="63459"/>
    <lineage>
        <taxon>Eukaryota</taxon>
        <taxon>Viridiplantae</taxon>
        <taxon>Streptophyta</taxon>
        <taxon>Embryophyta</taxon>
        <taxon>Tracheophyta</taxon>
        <taxon>Spermatophyta</taxon>
        <taxon>Magnoliopsida</taxon>
        <taxon>eudicotyledons</taxon>
        <taxon>Gunneridae</taxon>
        <taxon>Pentapetalae</taxon>
        <taxon>Caryophyllales</taxon>
        <taxon>Chenopodiaceae</taxon>
        <taxon>Chenopodioideae</taxon>
        <taxon>Atripliceae</taxon>
        <taxon>Chenopodium</taxon>
    </lineage>
</organism>
<reference evidence="11" key="1">
    <citation type="journal article" date="2017" name="Nature">
        <title>The genome of Chenopodium quinoa.</title>
        <authorList>
            <person name="Jarvis D.E."/>
            <person name="Ho Y.S."/>
            <person name="Lightfoot D.J."/>
            <person name="Schmoeckel S.M."/>
            <person name="Li B."/>
            <person name="Borm T.J.A."/>
            <person name="Ohyanagi H."/>
            <person name="Mineta K."/>
            <person name="Michell C.T."/>
            <person name="Saber N."/>
            <person name="Kharbatia N.M."/>
            <person name="Rupper R.R."/>
            <person name="Sharp A.R."/>
            <person name="Dally N."/>
            <person name="Boughton B.A."/>
            <person name="Woo Y.H."/>
            <person name="Gao G."/>
            <person name="Schijlen E.G.W.M."/>
            <person name="Guo X."/>
            <person name="Momin A.A."/>
            <person name="Negrao S."/>
            <person name="Al-Babili S."/>
            <person name="Gehring C."/>
            <person name="Roessner U."/>
            <person name="Jung C."/>
            <person name="Murphy K."/>
            <person name="Arold S.T."/>
            <person name="Gojobori T."/>
            <person name="van der Linden C.G."/>
            <person name="van Loo E.N."/>
            <person name="Jellen E.N."/>
            <person name="Maughan P.J."/>
            <person name="Tester M."/>
        </authorList>
    </citation>
    <scope>NUCLEOTIDE SEQUENCE [LARGE SCALE GENOMIC DNA]</scope>
    <source>
        <strain evidence="11">cv. PI 614886</strain>
    </source>
</reference>
<dbReference type="GO" id="GO:0006417">
    <property type="term" value="P:regulation of translation"/>
    <property type="evidence" value="ECO:0007669"/>
    <property type="project" value="UniProtKB-KW"/>
</dbReference>
<dbReference type="GO" id="GO:0009615">
    <property type="term" value="P:response to virus"/>
    <property type="evidence" value="ECO:0007669"/>
    <property type="project" value="UniProtKB-ARBA"/>
</dbReference>
<dbReference type="InterPro" id="IPR023398">
    <property type="entry name" value="TIF_eIF4e-like"/>
</dbReference>
<evidence type="ECO:0000256" key="10">
    <source>
        <dbReference type="SAM" id="MobiDB-lite"/>
    </source>
</evidence>
<dbReference type="AlphaFoldDB" id="A0A803MMP2"/>
<keyword evidence="4 9" id="KW-0694">RNA-binding</keyword>
<dbReference type="Gene3D" id="3.30.760.10">
    <property type="entry name" value="RNA Cap, Translation Initiation Factor Eif4e"/>
    <property type="match status" value="1"/>
</dbReference>
<evidence type="ECO:0000256" key="5">
    <source>
        <dbReference type="ARBA" id="ARBA00022917"/>
    </source>
</evidence>
<proteinExistence type="inferred from homology"/>
<evidence type="ECO:0000256" key="1">
    <source>
        <dbReference type="ARBA" id="ARBA00009860"/>
    </source>
</evidence>
<keyword evidence="2 9" id="KW-0396">Initiation factor</keyword>
<evidence type="ECO:0000313" key="11">
    <source>
        <dbReference type="EnsemblPlants" id="AUR62032543-RA:cds"/>
    </source>
</evidence>
<comment type="similarity">
    <text evidence="1 9">Belongs to the eukaryotic initiation factor 4E family.</text>
</comment>
<dbReference type="PANTHER" id="PTHR11960">
    <property type="entry name" value="EUKARYOTIC TRANSLATION INITIATION FACTOR 4E RELATED"/>
    <property type="match status" value="1"/>
</dbReference>
<dbReference type="Gramene" id="AUR62032543-RA">
    <property type="protein sequence ID" value="AUR62032543-RA:cds"/>
    <property type="gene ID" value="AUR62032543"/>
</dbReference>
<keyword evidence="5 9" id="KW-0648">Protein biosynthesis</keyword>
<evidence type="ECO:0000256" key="2">
    <source>
        <dbReference type="ARBA" id="ARBA00022540"/>
    </source>
</evidence>
<keyword evidence="3" id="KW-0810">Translation regulation</keyword>
<dbReference type="GO" id="GO:0016281">
    <property type="term" value="C:eukaryotic translation initiation factor 4F complex"/>
    <property type="evidence" value="ECO:0007669"/>
    <property type="project" value="TreeGrafter"/>
</dbReference>
<feature type="region of interest" description="Disordered" evidence="10">
    <location>
        <begin position="215"/>
        <end position="241"/>
    </location>
</feature>
<keyword evidence="12" id="KW-1185">Reference proteome</keyword>
<evidence type="ECO:0000256" key="7">
    <source>
        <dbReference type="ARBA" id="ARBA00032656"/>
    </source>
</evidence>
<dbReference type="Proteomes" id="UP000596660">
    <property type="component" value="Unplaced"/>
</dbReference>
<evidence type="ECO:0000256" key="6">
    <source>
        <dbReference type="ARBA" id="ARBA00030245"/>
    </source>
</evidence>
<evidence type="ECO:0000256" key="8">
    <source>
        <dbReference type="ARBA" id="ARBA00041713"/>
    </source>
</evidence>
<dbReference type="EnsemblPlants" id="AUR62032543-RA">
    <property type="protein sequence ID" value="AUR62032543-RA:cds"/>
    <property type="gene ID" value="AUR62032543"/>
</dbReference>
<dbReference type="Pfam" id="PF01652">
    <property type="entry name" value="IF4E"/>
    <property type="match status" value="1"/>
</dbReference>
<dbReference type="SUPFAM" id="SSF55418">
    <property type="entry name" value="eIF4e-like"/>
    <property type="match status" value="1"/>
</dbReference>
<reference evidence="11" key="2">
    <citation type="submission" date="2021-03" db="UniProtKB">
        <authorList>
            <consortium name="EnsemblPlants"/>
        </authorList>
    </citation>
    <scope>IDENTIFICATION</scope>
</reference>
<dbReference type="GO" id="GO:0003743">
    <property type="term" value="F:translation initiation factor activity"/>
    <property type="evidence" value="ECO:0007669"/>
    <property type="project" value="UniProtKB-KW"/>
</dbReference>
<accession>A0A803MMP2</accession>